<evidence type="ECO:0000313" key="3">
    <source>
        <dbReference type="EMBL" id="XDI05999.1"/>
    </source>
</evidence>
<proteinExistence type="predicted"/>
<dbReference type="AlphaFoldDB" id="A0AB39BI17"/>
<dbReference type="Gene3D" id="3.10.450.50">
    <property type="match status" value="1"/>
</dbReference>
<feature type="region of interest" description="Disordered" evidence="1">
    <location>
        <begin position="157"/>
        <end position="181"/>
    </location>
</feature>
<evidence type="ECO:0000256" key="1">
    <source>
        <dbReference type="SAM" id="MobiDB-lite"/>
    </source>
</evidence>
<feature type="compositionally biased region" description="Basic and acidic residues" evidence="1">
    <location>
        <begin position="162"/>
        <end position="175"/>
    </location>
</feature>
<gene>
    <name evidence="3" type="ORF">ABFY20_02555</name>
</gene>
<dbReference type="EMBL" id="CP162511">
    <property type="protein sequence ID" value="XDI05999.1"/>
    <property type="molecule type" value="Genomic_DNA"/>
</dbReference>
<feature type="domain" description="SnoaL-like" evidence="2">
    <location>
        <begin position="11"/>
        <end position="140"/>
    </location>
</feature>
<reference evidence="3" key="1">
    <citation type="submission" date="2024-05" db="EMBL/GenBank/DDBJ databases">
        <title>Herbiconiux sp. A18JL235.</title>
        <authorList>
            <person name="Zhang G."/>
        </authorList>
    </citation>
    <scope>NUCLEOTIDE SEQUENCE</scope>
    <source>
        <strain evidence="3">A18JL235</strain>
    </source>
</reference>
<dbReference type="RefSeq" id="WP_368498388.1">
    <property type="nucleotide sequence ID" value="NZ_CP162511.1"/>
</dbReference>
<dbReference type="CDD" id="cd00531">
    <property type="entry name" value="NTF2_like"/>
    <property type="match status" value="1"/>
</dbReference>
<dbReference type="InterPro" id="IPR037401">
    <property type="entry name" value="SnoaL-like"/>
</dbReference>
<name>A0AB39BI17_9MICO</name>
<organism evidence="3">
    <name type="scientific">Herbiconiux sp. A18JL235</name>
    <dbReference type="NCBI Taxonomy" id="3152363"/>
    <lineage>
        <taxon>Bacteria</taxon>
        <taxon>Bacillati</taxon>
        <taxon>Actinomycetota</taxon>
        <taxon>Actinomycetes</taxon>
        <taxon>Micrococcales</taxon>
        <taxon>Microbacteriaceae</taxon>
        <taxon>Herbiconiux</taxon>
    </lineage>
</organism>
<sequence>MTPTDTFSSDRLGDRLEIQHRVHQFCRAIDRLDLEMLREVYHDDAHDDHGSYQGGVDGLIEWIGERHRAIGFSSHHVTNTFIEFADDDSAFVETYFLAWQSVSPGTGAAVDGGGSQEAISSGRYADHFVRKEGRWAIQSRIAIPGSLLAMTERLAPAGAPERGSRTPDDPAERLRAQLGLA</sequence>
<evidence type="ECO:0000259" key="2">
    <source>
        <dbReference type="Pfam" id="PF13577"/>
    </source>
</evidence>
<dbReference type="Pfam" id="PF13577">
    <property type="entry name" value="SnoaL_4"/>
    <property type="match status" value="1"/>
</dbReference>
<protein>
    <submittedName>
        <fullName evidence="3">Nuclear transport factor 2 family protein</fullName>
    </submittedName>
</protein>
<dbReference type="InterPro" id="IPR032710">
    <property type="entry name" value="NTF2-like_dom_sf"/>
</dbReference>
<dbReference type="SUPFAM" id="SSF54427">
    <property type="entry name" value="NTF2-like"/>
    <property type="match status" value="1"/>
</dbReference>
<accession>A0AB39BI17</accession>